<dbReference type="SUPFAM" id="SSF53901">
    <property type="entry name" value="Thiolase-like"/>
    <property type="match status" value="1"/>
</dbReference>
<reference evidence="6 7" key="1">
    <citation type="submission" date="2013-02" db="EMBL/GenBank/DDBJ databases">
        <title>Draft genome sequence of Amycolatopsis vancoresmycina strain DSM 44592T.</title>
        <authorList>
            <person name="Kumar S."/>
            <person name="Kaur N."/>
            <person name="Kaur C."/>
            <person name="Raghava G.P.S."/>
            <person name="Mayilraj S."/>
        </authorList>
    </citation>
    <scope>NUCLEOTIDE SEQUENCE [LARGE SCALE GENOMIC DNA]</scope>
    <source>
        <strain evidence="6 7">DSM 44592</strain>
    </source>
</reference>
<dbReference type="InterPro" id="IPR016039">
    <property type="entry name" value="Thiolase-like"/>
</dbReference>
<dbReference type="SUPFAM" id="SSF52151">
    <property type="entry name" value="FabD/lysophospholipase-like"/>
    <property type="match status" value="1"/>
</dbReference>
<dbReference type="InterPro" id="IPR013968">
    <property type="entry name" value="PKS_KR"/>
</dbReference>
<dbReference type="EMBL" id="AOUO01000297">
    <property type="protein sequence ID" value="EOD66586.1"/>
    <property type="molecule type" value="Genomic_DNA"/>
</dbReference>
<feature type="domain" description="Ketosynthase family 3 (KS3)" evidence="5">
    <location>
        <begin position="336"/>
        <end position="762"/>
    </location>
</feature>
<dbReference type="CDD" id="cd00833">
    <property type="entry name" value="PKS"/>
    <property type="match status" value="1"/>
</dbReference>
<dbReference type="InterPro" id="IPR009081">
    <property type="entry name" value="PP-bd_ACP"/>
</dbReference>
<dbReference type="Gene3D" id="3.40.47.10">
    <property type="match status" value="1"/>
</dbReference>
<dbReference type="PROSITE" id="PS50075">
    <property type="entry name" value="CARRIER"/>
    <property type="match status" value="1"/>
</dbReference>
<dbReference type="Gene3D" id="1.10.1240.100">
    <property type="match status" value="1"/>
</dbReference>
<dbReference type="InterPro" id="IPR014030">
    <property type="entry name" value="Ketoacyl_synth_N"/>
</dbReference>
<dbReference type="InterPro" id="IPR050091">
    <property type="entry name" value="PKS_NRPS_Biosynth_Enz"/>
</dbReference>
<evidence type="ECO:0000259" key="5">
    <source>
        <dbReference type="PROSITE" id="PS52004"/>
    </source>
</evidence>
<dbReference type="PANTHER" id="PTHR43775">
    <property type="entry name" value="FATTY ACID SYNTHASE"/>
    <property type="match status" value="1"/>
</dbReference>
<dbReference type="AlphaFoldDB" id="R1I229"/>
<comment type="caution">
    <text evidence="6">The sequence shown here is derived from an EMBL/GenBank/DDBJ whole genome shotgun (WGS) entry which is preliminary data.</text>
</comment>
<organism evidence="6 7">
    <name type="scientific">Amycolatopsis vancoresmycina DSM 44592</name>
    <dbReference type="NCBI Taxonomy" id="1292037"/>
    <lineage>
        <taxon>Bacteria</taxon>
        <taxon>Bacillati</taxon>
        <taxon>Actinomycetota</taxon>
        <taxon>Actinomycetes</taxon>
        <taxon>Pseudonocardiales</taxon>
        <taxon>Pseudonocardiaceae</taxon>
        <taxon>Amycolatopsis</taxon>
    </lineage>
</organism>
<dbReference type="InterPro" id="IPR014031">
    <property type="entry name" value="Ketoacyl_synth_C"/>
</dbReference>
<dbReference type="InterPro" id="IPR036291">
    <property type="entry name" value="NAD(P)-bd_dom_sf"/>
</dbReference>
<dbReference type="PROSITE" id="PS00012">
    <property type="entry name" value="PHOSPHOPANTETHEINE"/>
    <property type="match status" value="1"/>
</dbReference>
<dbReference type="InterPro" id="IPR001227">
    <property type="entry name" value="Ac_transferase_dom_sf"/>
</dbReference>
<dbReference type="SMART" id="SM00823">
    <property type="entry name" value="PKS_PP"/>
    <property type="match status" value="1"/>
</dbReference>
<dbReference type="GO" id="GO:0006633">
    <property type="term" value="P:fatty acid biosynthetic process"/>
    <property type="evidence" value="ECO:0007669"/>
    <property type="project" value="TreeGrafter"/>
</dbReference>
<evidence type="ECO:0000256" key="2">
    <source>
        <dbReference type="ARBA" id="ARBA00022553"/>
    </source>
</evidence>
<dbReference type="OrthoDB" id="9778690at2"/>
<dbReference type="GO" id="GO:0004312">
    <property type="term" value="F:fatty acid synthase activity"/>
    <property type="evidence" value="ECO:0007669"/>
    <property type="project" value="TreeGrafter"/>
</dbReference>
<evidence type="ECO:0000313" key="7">
    <source>
        <dbReference type="Proteomes" id="UP000014139"/>
    </source>
</evidence>
<dbReference type="PANTHER" id="PTHR43775:SF51">
    <property type="entry name" value="INACTIVE PHENOLPHTHIOCEROL SYNTHESIS POLYKETIDE SYNTHASE TYPE I PKS1-RELATED"/>
    <property type="match status" value="1"/>
</dbReference>
<accession>R1I229</accession>
<feature type="domain" description="Carrier" evidence="4">
    <location>
        <begin position="239"/>
        <end position="314"/>
    </location>
</feature>
<dbReference type="Gene3D" id="1.10.1200.10">
    <property type="entry name" value="ACP-like"/>
    <property type="match status" value="1"/>
</dbReference>
<dbReference type="SMART" id="SM00825">
    <property type="entry name" value="PKS_KS"/>
    <property type="match status" value="1"/>
</dbReference>
<evidence type="ECO:0000259" key="4">
    <source>
        <dbReference type="PROSITE" id="PS50075"/>
    </source>
</evidence>
<dbReference type="PROSITE" id="PS52004">
    <property type="entry name" value="KS3_2"/>
    <property type="match status" value="1"/>
</dbReference>
<sequence length="915" mass="95756">LGGVGLTIAEHLATRGARRLVLASRSGGTEAAVARLRALGAEVDTPRVDIGDPAAVRALLTERFDGIVHAAADSDPAGFRALSEVDEAGIARHFAAKVGGARTLAAALDELREPDRPEWTLLFSSTSALLGGVTFGSYAAANAALLAEAHGRPGWLAAAWDTWPGTLERLDARLGASMAQHAMTRSQALAAFDRLTAHPGPAVIVAAGGLDERLPGARVVAKPTADRFPRPDLPQPYVPPMSATERGLAEVWSSVLGVEPVGTRDNFFDLNGNSLLALQMLALVKERFGVAIPTVTLFELPTVQALAATLDEQAPAQVVAPAAPVVVADPDDDELDRHIAIVGMAGRFPGAGTIDEFWRNLCDGVESITFFTPDELIAAGVDPAQVRDPAYVPARPVLDDVTGFDAAFFGLSPRMAALTDPQQRLFLEVCWEALEGAGYAKPGERGRVGVFGGCNLSTYLLGIAGQFTSDADASIYELVMGNDKDALTTTVSYLFDLRGPSMAVQTFCSTSLVAVHTAMRSLRAGDCEMALAGGVSVRVPDRIGHLHSPGGQESPDGHVRTFDAQAHGSMFGDGATVVVLKKLGAALRDGDHIWSVIRGSAMNNDGALKVGYTAPSVGGQSRVIADAMADARVAAEDVGYVEAHGTATELGDPIEVAALTRAFGDTAEKQYCALGSVKPNVGHLDRAAGTAGLIKASLVVREGLIPPTLHYTAPNPEIDFEHSPFRVAAELAPWNTGDGRPRIAGLNSLGMGGTNVHVVVEQPPDRPAPPPGDPDTERRYQVVPVSARTADAADAAARRLGEHLAGTPDARLADVAFTLQEGRKTFEHRRVVVASDVDGAAAALAGAPATRVEPVQDRPVAFLFAGVGEQYPGLVGELYRREPVFRAHLDECLGHLDGDLVTGARGGGPSLAALL</sequence>
<dbReference type="Pfam" id="PF02801">
    <property type="entry name" value="Ketoacyl-synt_C"/>
    <property type="match status" value="1"/>
</dbReference>
<dbReference type="Gene3D" id="3.40.50.720">
    <property type="entry name" value="NAD(P)-binding Rossmann-like Domain"/>
    <property type="match status" value="1"/>
</dbReference>
<dbReference type="Pfam" id="PF00550">
    <property type="entry name" value="PP-binding"/>
    <property type="match status" value="1"/>
</dbReference>
<feature type="non-terminal residue" evidence="6">
    <location>
        <position position="1"/>
    </location>
</feature>
<evidence type="ECO:0000256" key="3">
    <source>
        <dbReference type="ARBA" id="ARBA00022679"/>
    </source>
</evidence>
<dbReference type="InterPro" id="IPR020841">
    <property type="entry name" value="PKS_Beta-ketoAc_synthase_dom"/>
</dbReference>
<dbReference type="SMART" id="SM00822">
    <property type="entry name" value="PKS_KR"/>
    <property type="match status" value="1"/>
</dbReference>
<dbReference type="Gene3D" id="3.40.366.10">
    <property type="entry name" value="Malonyl-Coenzyme A Acyl Carrier Protein, domain 2"/>
    <property type="match status" value="1"/>
</dbReference>
<dbReference type="SUPFAM" id="SSF51735">
    <property type="entry name" value="NAD(P)-binding Rossmann-fold domains"/>
    <property type="match status" value="1"/>
</dbReference>
<dbReference type="Pfam" id="PF08659">
    <property type="entry name" value="KR"/>
    <property type="match status" value="1"/>
</dbReference>
<keyword evidence="1" id="KW-0596">Phosphopantetheine</keyword>
<dbReference type="Pfam" id="PF16197">
    <property type="entry name" value="KAsynt_C_assoc"/>
    <property type="match status" value="1"/>
</dbReference>
<dbReference type="InterPro" id="IPR020806">
    <property type="entry name" value="PKS_PP-bd"/>
</dbReference>
<evidence type="ECO:0000256" key="1">
    <source>
        <dbReference type="ARBA" id="ARBA00022450"/>
    </source>
</evidence>
<dbReference type="Pfam" id="PF00109">
    <property type="entry name" value="ketoacyl-synt"/>
    <property type="match status" value="1"/>
</dbReference>
<dbReference type="RefSeq" id="WP_003090433.1">
    <property type="nucleotide sequence ID" value="NZ_AOUO01000297.1"/>
</dbReference>
<dbReference type="SUPFAM" id="SSF47336">
    <property type="entry name" value="ACP-like"/>
    <property type="match status" value="1"/>
</dbReference>
<keyword evidence="7" id="KW-1185">Reference proteome</keyword>
<dbReference type="InterPro" id="IPR032821">
    <property type="entry name" value="PKS_assoc"/>
</dbReference>
<dbReference type="InterPro" id="IPR016035">
    <property type="entry name" value="Acyl_Trfase/lysoPLipase"/>
</dbReference>
<dbReference type="Proteomes" id="UP000014139">
    <property type="component" value="Unassembled WGS sequence"/>
</dbReference>
<keyword evidence="3" id="KW-0808">Transferase</keyword>
<dbReference type="GO" id="GO:0031177">
    <property type="term" value="F:phosphopantetheine binding"/>
    <property type="evidence" value="ECO:0007669"/>
    <property type="project" value="InterPro"/>
</dbReference>
<dbReference type="InterPro" id="IPR057326">
    <property type="entry name" value="KR_dom"/>
</dbReference>
<protein>
    <submittedName>
        <fullName evidence="6">Beta-ketoacyl synthase</fullName>
    </submittedName>
</protein>
<feature type="non-terminal residue" evidence="6">
    <location>
        <position position="915"/>
    </location>
</feature>
<gene>
    <name evidence="6" type="ORF">H480_20794</name>
</gene>
<keyword evidence="2" id="KW-0597">Phosphoprotein</keyword>
<dbReference type="InterPro" id="IPR006162">
    <property type="entry name" value="Ppantetheine_attach_site"/>
</dbReference>
<name>R1I229_9PSEU</name>
<dbReference type="InterPro" id="IPR036736">
    <property type="entry name" value="ACP-like_sf"/>
</dbReference>
<evidence type="ECO:0000313" key="6">
    <source>
        <dbReference type="EMBL" id="EOD66586.1"/>
    </source>
</evidence>
<proteinExistence type="predicted"/>